<dbReference type="SUPFAM" id="SSF55031">
    <property type="entry name" value="Bacterial exopeptidase dimerisation domain"/>
    <property type="match status" value="1"/>
</dbReference>
<keyword evidence="4" id="KW-0862">Zinc</keyword>
<evidence type="ECO:0000256" key="2">
    <source>
        <dbReference type="ARBA" id="ARBA00022723"/>
    </source>
</evidence>
<dbReference type="RefSeq" id="WP_097041268.1">
    <property type="nucleotide sequence ID" value="NZ_OBQF01000004.1"/>
</dbReference>
<dbReference type="GO" id="GO:0004180">
    <property type="term" value="F:carboxypeptidase activity"/>
    <property type="evidence" value="ECO:0007669"/>
    <property type="project" value="UniProtKB-KW"/>
</dbReference>
<dbReference type="OrthoDB" id="9783294at2"/>
<dbReference type="Pfam" id="PF01546">
    <property type="entry name" value="Peptidase_M20"/>
    <property type="match status" value="1"/>
</dbReference>
<evidence type="ECO:0000256" key="3">
    <source>
        <dbReference type="ARBA" id="ARBA00022801"/>
    </source>
</evidence>
<dbReference type="GO" id="GO:0046872">
    <property type="term" value="F:metal ion binding"/>
    <property type="evidence" value="ECO:0007669"/>
    <property type="project" value="UniProtKB-KW"/>
</dbReference>
<keyword evidence="2" id="KW-0479">Metal-binding</keyword>
<dbReference type="PANTHER" id="PTHR43808">
    <property type="entry name" value="ACETYLORNITHINE DEACETYLASE"/>
    <property type="match status" value="1"/>
</dbReference>
<evidence type="ECO:0000256" key="1">
    <source>
        <dbReference type="ARBA" id="ARBA00001947"/>
    </source>
</evidence>
<evidence type="ECO:0000256" key="5">
    <source>
        <dbReference type="PIRSR" id="PIRSR037238-1"/>
    </source>
</evidence>
<dbReference type="SUPFAM" id="SSF53187">
    <property type="entry name" value="Zn-dependent exopeptidases"/>
    <property type="match status" value="1"/>
</dbReference>
<evidence type="ECO:0000313" key="7">
    <source>
        <dbReference type="EMBL" id="SOC42891.1"/>
    </source>
</evidence>
<dbReference type="Pfam" id="PF07687">
    <property type="entry name" value="M20_dimer"/>
    <property type="match status" value="1"/>
</dbReference>
<dbReference type="PANTHER" id="PTHR43808:SF9">
    <property type="entry name" value="BLL0789 PROTEIN"/>
    <property type="match status" value="1"/>
</dbReference>
<comment type="cofactor">
    <cofactor evidence="1">
        <name>Zn(2+)</name>
        <dbReference type="ChEBI" id="CHEBI:29105"/>
    </cofactor>
</comment>
<proteinExistence type="predicted"/>
<dbReference type="PIRSF" id="PIRSF037238">
    <property type="entry name" value="Carboxypeptidase_G2"/>
    <property type="match status" value="1"/>
</dbReference>
<dbReference type="InterPro" id="IPR011650">
    <property type="entry name" value="Peptidase_M20_dimer"/>
</dbReference>
<dbReference type="EMBL" id="OBQF01000004">
    <property type="protein sequence ID" value="SOC42891.1"/>
    <property type="molecule type" value="Genomic_DNA"/>
</dbReference>
<dbReference type="InterPro" id="IPR036264">
    <property type="entry name" value="Bact_exopeptidase_dim_dom"/>
</dbReference>
<dbReference type="InterPro" id="IPR050072">
    <property type="entry name" value="Peptidase_M20A"/>
</dbReference>
<evidence type="ECO:0000313" key="8">
    <source>
        <dbReference type="Proteomes" id="UP000219412"/>
    </source>
</evidence>
<feature type="active site" description="Proton acceptor" evidence="5">
    <location>
        <position position="142"/>
    </location>
</feature>
<keyword evidence="3" id="KW-0378">Hydrolase</keyword>
<evidence type="ECO:0000259" key="6">
    <source>
        <dbReference type="Pfam" id="PF07687"/>
    </source>
</evidence>
<feature type="domain" description="Peptidase M20 dimerisation" evidence="6">
    <location>
        <begin position="178"/>
        <end position="278"/>
    </location>
</feature>
<dbReference type="AlphaFoldDB" id="A0A285URM8"/>
<gene>
    <name evidence="7" type="ORF">SAMN05878391_1791</name>
</gene>
<dbReference type="CDD" id="cd03885">
    <property type="entry name" value="M20_CPDG2"/>
    <property type="match status" value="1"/>
</dbReference>
<evidence type="ECO:0000256" key="4">
    <source>
        <dbReference type="ARBA" id="ARBA00022833"/>
    </source>
</evidence>
<sequence length="380" mass="41859">MINSINEKYEEMIELLEKLVNIDSGSYYKKGVDEVGEILQNLYRELGYTIEVEENDELGNNILIYHPDIRDPQILIIAHMDTVFDKGTVKERPFTIEGDRAYGPGVADMKASQVSLIYAIKYLQDNEDEGFKNLKIILNSDEEIGSKVSQKLIKKTSEKVAYSIVMEPARKDGSIVTSRRGGGRYILNVKGIASHSGVAPEEGKSAIEELAHKVIKLNNLSEHKEGVSINVGLIKGGQATNMVPDTASCEVDVRVTNEEQAEEVVKKIEEIVSEPDIEGTKIELSGGINRPPMEFDKENKELFNLVTKVGKDLGIEVKNTHTGGGSDASFSSSQGVATIDGMGPIGGKLHNEGEYLDLKSFTERTLLLAETISKLSRTRK</sequence>
<organism evidence="7 8">
    <name type="scientific">Salinicoccus kekensis</name>
    <dbReference type="NCBI Taxonomy" id="714307"/>
    <lineage>
        <taxon>Bacteria</taxon>
        <taxon>Bacillati</taxon>
        <taxon>Bacillota</taxon>
        <taxon>Bacilli</taxon>
        <taxon>Bacillales</taxon>
        <taxon>Staphylococcaceae</taxon>
        <taxon>Salinicoccus</taxon>
    </lineage>
</organism>
<keyword evidence="7" id="KW-0121">Carboxypeptidase</keyword>
<keyword evidence="7" id="KW-0645">Protease</keyword>
<name>A0A285URM8_9STAP</name>
<dbReference type="InterPro" id="IPR001261">
    <property type="entry name" value="ArgE/DapE_CS"/>
</dbReference>
<dbReference type="Proteomes" id="UP000219412">
    <property type="component" value="Unassembled WGS sequence"/>
</dbReference>
<feature type="active site" evidence="5">
    <location>
        <position position="81"/>
    </location>
</feature>
<reference evidence="8" key="1">
    <citation type="submission" date="2017-08" db="EMBL/GenBank/DDBJ databases">
        <authorList>
            <person name="Varghese N."/>
            <person name="Submissions S."/>
        </authorList>
    </citation>
    <scope>NUCLEOTIDE SEQUENCE [LARGE SCALE GENOMIC DNA]</scope>
    <source>
        <strain evidence="8">DSM 23173</strain>
    </source>
</reference>
<dbReference type="PROSITE" id="PS00758">
    <property type="entry name" value="ARGE_DAPE_CPG2_1"/>
    <property type="match status" value="1"/>
</dbReference>
<dbReference type="Gene3D" id="3.40.630.10">
    <property type="entry name" value="Zn peptidases"/>
    <property type="match status" value="1"/>
</dbReference>
<protein>
    <submittedName>
        <fullName evidence="7">Glutamate carboxypeptidase</fullName>
    </submittedName>
</protein>
<dbReference type="InterPro" id="IPR002933">
    <property type="entry name" value="Peptidase_M20"/>
</dbReference>
<dbReference type="Gene3D" id="3.30.70.360">
    <property type="match status" value="1"/>
</dbReference>
<keyword evidence="8" id="KW-1185">Reference proteome</keyword>
<dbReference type="InterPro" id="IPR017150">
    <property type="entry name" value="Pept_M20_glutamate_carboxypep"/>
</dbReference>
<accession>A0A285URM8</accession>